<feature type="compositionally biased region" description="Polar residues" evidence="1">
    <location>
        <begin position="1"/>
        <end position="15"/>
    </location>
</feature>
<name>A0A8H9Y9R3_9CORY</name>
<evidence type="ECO:0000313" key="3">
    <source>
        <dbReference type="Proteomes" id="UP000612712"/>
    </source>
</evidence>
<organism evidence="2 3">
    <name type="scientific">Corynebacterium bovis DSM 20582 = CIP 54.80</name>
    <dbReference type="NCBI Taxonomy" id="927655"/>
    <lineage>
        <taxon>Bacteria</taxon>
        <taxon>Bacillati</taxon>
        <taxon>Actinomycetota</taxon>
        <taxon>Actinomycetes</taxon>
        <taxon>Mycobacteriales</taxon>
        <taxon>Corynebacteriaceae</taxon>
        <taxon>Corynebacterium</taxon>
    </lineage>
</organism>
<dbReference type="GeneID" id="60809281"/>
<feature type="region of interest" description="Disordered" evidence="1">
    <location>
        <begin position="1"/>
        <end position="45"/>
    </location>
</feature>
<dbReference type="EMBL" id="JACHWT010000005">
    <property type="protein sequence ID" value="MBB3116091.1"/>
    <property type="molecule type" value="Genomic_DNA"/>
</dbReference>
<comment type="caution">
    <text evidence="2">The sequence shown here is derived from an EMBL/GenBank/DDBJ whole genome shotgun (WGS) entry which is preliminary data.</text>
</comment>
<reference evidence="2" key="1">
    <citation type="submission" date="2020-08" db="EMBL/GenBank/DDBJ databases">
        <title>Sequencing the genomes of 1000 actinobacteria strains.</title>
        <authorList>
            <person name="Klenk H.-P."/>
        </authorList>
    </citation>
    <scope>NUCLEOTIDE SEQUENCE</scope>
    <source>
        <strain evidence="2">DSM 20582</strain>
    </source>
</reference>
<dbReference type="Proteomes" id="UP000612712">
    <property type="component" value="Unassembled WGS sequence"/>
</dbReference>
<sequence>MSTLRTPHVTGSTDPATRATDHGRDRGAGRGAAHRTPRRAAAGRLAAAGVCGALALSVAACDTDGPGDRLSSPEKYSTLSLSGEGEGADATASGTTAPQSGAAGTRTTSGTAGAGTSGSSARTTADPADRPTATTPDAGASTTRQPGGADTRAAVAGSTNTRGALAADNGSCIASRATLTSRSGPAELRYTGSAGDQVRYAYMFRDGRTEEHVTTVPDGRSSVTVSDGPQVADLNGVAVALLGADGGTDTCLVPLNGPQA</sequence>
<feature type="region of interest" description="Disordered" evidence="1">
    <location>
        <begin position="61"/>
        <end position="154"/>
    </location>
</feature>
<accession>A0A8H9Y9R3</accession>
<evidence type="ECO:0000313" key="2">
    <source>
        <dbReference type="EMBL" id="MBB3116091.1"/>
    </source>
</evidence>
<feature type="compositionally biased region" description="Basic and acidic residues" evidence="1">
    <location>
        <begin position="19"/>
        <end position="28"/>
    </location>
</feature>
<proteinExistence type="predicted"/>
<dbReference type="RefSeq" id="WP_125186161.1">
    <property type="nucleotide sequence ID" value="NZ_CP047187.1"/>
</dbReference>
<gene>
    <name evidence="2" type="ORF">FHU32_001318</name>
</gene>
<feature type="compositionally biased region" description="Low complexity" evidence="1">
    <location>
        <begin position="117"/>
        <end position="138"/>
    </location>
</feature>
<evidence type="ECO:0000256" key="1">
    <source>
        <dbReference type="SAM" id="MobiDB-lite"/>
    </source>
</evidence>
<protein>
    <submittedName>
        <fullName evidence="2">Uncharacterized protein</fullName>
    </submittedName>
</protein>
<dbReference type="AlphaFoldDB" id="A0A8H9Y9R3"/>
<feature type="compositionally biased region" description="Low complexity" evidence="1">
    <location>
        <begin position="100"/>
        <end position="111"/>
    </location>
</feature>